<dbReference type="SUPFAM" id="SSF56281">
    <property type="entry name" value="Metallo-hydrolase/oxidoreductase"/>
    <property type="match status" value="1"/>
</dbReference>
<sequence>MFELTSLASGSKGNCTLIENDTSAYIIDCGLSFKKLCEKMKTLGKDLAKLKGIFVTHEHADHSSGVRICADKLDIAVYANHDTALMLKQKNRMGKKCVIFENGQEIFLDGMCFQPFSVPHDAVNTVAYKVEYEGRKISVLTDLGSVTELVVNQVYGSEILVLECNYDQQMLMDCGRPWRTIQRIMSRHGHLSNEQAMELLERLMHPGLKELYIGHISEDTNDYSLVYDIVSKALDKLGRSDIEPKILRRHGLLEA</sequence>
<organism evidence="2 3">
    <name type="scientific">Lentisphaera profundi</name>
    <dbReference type="NCBI Taxonomy" id="1658616"/>
    <lineage>
        <taxon>Bacteria</taxon>
        <taxon>Pseudomonadati</taxon>
        <taxon>Lentisphaerota</taxon>
        <taxon>Lentisphaeria</taxon>
        <taxon>Lentisphaerales</taxon>
        <taxon>Lentisphaeraceae</taxon>
        <taxon>Lentisphaera</taxon>
    </lineage>
</organism>
<protein>
    <submittedName>
        <fullName evidence="2">MBL fold metallo-hydrolase</fullName>
    </submittedName>
</protein>
<dbReference type="InterPro" id="IPR001279">
    <property type="entry name" value="Metallo-B-lactamas"/>
</dbReference>
<dbReference type="PANTHER" id="PTHR47619:SF1">
    <property type="entry name" value="EXODEOXYRIBONUCLEASE WALJ"/>
    <property type="match status" value="1"/>
</dbReference>
<accession>A0ABY7VXG7</accession>
<gene>
    <name evidence="2" type="ORF">PQO03_02160</name>
</gene>
<dbReference type="Proteomes" id="UP001214250">
    <property type="component" value="Chromosome 1"/>
</dbReference>
<reference evidence="2 3" key="1">
    <citation type="submission" date="2023-02" db="EMBL/GenBank/DDBJ databases">
        <title>Genome sequence of Lentisphaera profundi SAORIC-696.</title>
        <authorList>
            <person name="Kim e."/>
            <person name="Cho J.-C."/>
            <person name="Choi A."/>
            <person name="Kang I."/>
        </authorList>
    </citation>
    <scope>NUCLEOTIDE SEQUENCE [LARGE SCALE GENOMIC DNA]</scope>
    <source>
        <strain evidence="2 3">SAORIC-696</strain>
    </source>
</reference>
<proteinExistence type="predicted"/>
<dbReference type="SMART" id="SM00849">
    <property type="entry name" value="Lactamase_B"/>
    <property type="match status" value="1"/>
</dbReference>
<name>A0ABY7VXG7_9BACT</name>
<feature type="domain" description="Metallo-beta-lactamase" evidence="1">
    <location>
        <begin position="12"/>
        <end position="215"/>
    </location>
</feature>
<dbReference type="InterPro" id="IPR036866">
    <property type="entry name" value="RibonucZ/Hydroxyglut_hydro"/>
</dbReference>
<dbReference type="InterPro" id="IPR052533">
    <property type="entry name" value="WalJ/YycJ-like"/>
</dbReference>
<evidence type="ECO:0000313" key="2">
    <source>
        <dbReference type="EMBL" id="WDE96763.1"/>
    </source>
</evidence>
<evidence type="ECO:0000259" key="1">
    <source>
        <dbReference type="SMART" id="SM00849"/>
    </source>
</evidence>
<evidence type="ECO:0000313" key="3">
    <source>
        <dbReference type="Proteomes" id="UP001214250"/>
    </source>
</evidence>
<dbReference type="PANTHER" id="PTHR47619">
    <property type="entry name" value="METALLO-HYDROLASE YYCJ-RELATED"/>
    <property type="match status" value="1"/>
</dbReference>
<dbReference type="Pfam" id="PF12706">
    <property type="entry name" value="Lactamase_B_2"/>
    <property type="match status" value="1"/>
</dbReference>
<dbReference type="Gene3D" id="3.60.15.10">
    <property type="entry name" value="Ribonuclease Z/Hydroxyacylglutathione hydrolase-like"/>
    <property type="match status" value="1"/>
</dbReference>
<keyword evidence="3" id="KW-1185">Reference proteome</keyword>
<dbReference type="RefSeq" id="WP_274150828.1">
    <property type="nucleotide sequence ID" value="NZ_CP117811.1"/>
</dbReference>
<dbReference type="EMBL" id="CP117811">
    <property type="protein sequence ID" value="WDE96763.1"/>
    <property type="molecule type" value="Genomic_DNA"/>
</dbReference>